<keyword evidence="3" id="KW-1185">Reference proteome</keyword>
<reference evidence="2" key="1">
    <citation type="submission" date="2019-11" db="EMBL/GenBank/DDBJ databases">
        <authorList>
            <person name="Liu Y."/>
            <person name="Hou J."/>
            <person name="Li T.-Q."/>
            <person name="Guan C.-H."/>
            <person name="Wu X."/>
            <person name="Wu H.-Z."/>
            <person name="Ling F."/>
            <person name="Zhang R."/>
            <person name="Shi X.-G."/>
            <person name="Ren J.-P."/>
            <person name="Chen E.-F."/>
            <person name="Sun J.-M."/>
        </authorList>
    </citation>
    <scope>NUCLEOTIDE SEQUENCE</scope>
    <source>
        <strain evidence="2">Adult_tree_wgs_1</strain>
        <tissue evidence="2">Leaves</tissue>
    </source>
</reference>
<feature type="region of interest" description="Disordered" evidence="1">
    <location>
        <begin position="96"/>
        <end position="119"/>
    </location>
</feature>
<evidence type="ECO:0000256" key="1">
    <source>
        <dbReference type="SAM" id="MobiDB-lite"/>
    </source>
</evidence>
<dbReference type="AlphaFoldDB" id="A0A834L5I1"/>
<feature type="compositionally biased region" description="Polar residues" evidence="1">
    <location>
        <begin position="108"/>
        <end position="119"/>
    </location>
</feature>
<evidence type="ECO:0000313" key="3">
    <source>
        <dbReference type="Proteomes" id="UP000626092"/>
    </source>
</evidence>
<gene>
    <name evidence="2" type="ORF">RHSIM_RhsimUnG0049200</name>
</gene>
<evidence type="ECO:0000313" key="2">
    <source>
        <dbReference type="EMBL" id="KAF7115699.1"/>
    </source>
</evidence>
<name>A0A834L5I1_RHOSS</name>
<accession>A0A834L5I1</accession>
<protein>
    <submittedName>
        <fullName evidence="2">Uncharacterized protein</fullName>
    </submittedName>
</protein>
<dbReference type="OrthoDB" id="1796470at2759"/>
<comment type="caution">
    <text evidence="2">The sequence shown here is derived from an EMBL/GenBank/DDBJ whole genome shotgun (WGS) entry which is preliminary data.</text>
</comment>
<dbReference type="Proteomes" id="UP000626092">
    <property type="component" value="Unassembled WGS sequence"/>
</dbReference>
<dbReference type="EMBL" id="WJXA01000128">
    <property type="protein sequence ID" value="KAF7115699.1"/>
    <property type="molecule type" value="Genomic_DNA"/>
</dbReference>
<proteinExistence type="predicted"/>
<sequence>MALGLTHGQLYYSTNGLADSSVEHEELLKIHFFQTWPVYLVLRSQSLSMLEVIIIQGSQGYKTHFSLAFEAPSGWLKEKEANQAIVLTVLQVKKKASGAKKNGGGAVQNRNGSRTGLKW</sequence>
<organism evidence="2 3">
    <name type="scientific">Rhododendron simsii</name>
    <name type="common">Sims's rhododendron</name>
    <dbReference type="NCBI Taxonomy" id="118357"/>
    <lineage>
        <taxon>Eukaryota</taxon>
        <taxon>Viridiplantae</taxon>
        <taxon>Streptophyta</taxon>
        <taxon>Embryophyta</taxon>
        <taxon>Tracheophyta</taxon>
        <taxon>Spermatophyta</taxon>
        <taxon>Magnoliopsida</taxon>
        <taxon>eudicotyledons</taxon>
        <taxon>Gunneridae</taxon>
        <taxon>Pentapetalae</taxon>
        <taxon>asterids</taxon>
        <taxon>Ericales</taxon>
        <taxon>Ericaceae</taxon>
        <taxon>Ericoideae</taxon>
        <taxon>Rhodoreae</taxon>
        <taxon>Rhododendron</taxon>
    </lineage>
</organism>